<sequence length="602" mass="70884">MFSILKSNLSKRKNRLLENKEVATEDLKVHRIRQEKKERAICRAKLYMLIGLAILCHAWDRILTVDRLRNVQIKAAAISEEIEEDSQGGEKPSMLEEITRNIGFMTRKRFLSPEIQLEHSIEVLKKDSENTEVYNEENSDKHKPKDSIYTHTRNFSQDRLRYSNITKNNLFKYKQKYFNTLLELFPSLSGYASIWTNKEGSFYVFINSTSVKEHKYKILASLLLLAEGVNVPLTLDESQNEKELVLKKANGQEEHFRVSMCVFIKTREEKKNQPIAQKIFQKKAAAVIDFFIENRENPVLEKEKFTSQSDFYREIDKKQFLNSPSFLIQAYIHHYIEKAEEMVLFIQTVHDLLNETMVQEDELFKKEKGLERLHNSELYMYMMDNRECSRYNMLRKAVSYLVNEYITEKEVSRESTEQENSVLDKCNLLKENILARKSNIDVTYLTKKPLYNDCINSDLSLLPFKEFEEFATSKKSMSNNMRESNYFETALLGLFCWATYNCRMGGMHTIDHIEFSPVDLKSFFKQHTSIPTHTGMIKRMFSMWKDVVFRKNDQKIYYTVINNKVILPGLINILRGISKIADIGDPGKIDEIRKKWIRWITV</sequence>
<dbReference type="AlphaFoldDB" id="H8ZFR6"/>
<proteinExistence type="predicted"/>
<dbReference type="Proteomes" id="UP000005622">
    <property type="component" value="Unassembled WGS sequence"/>
</dbReference>
<dbReference type="EMBL" id="JH604641">
    <property type="protein sequence ID" value="EHY64468.1"/>
    <property type="molecule type" value="Genomic_DNA"/>
</dbReference>
<organism evidence="1">
    <name type="scientific">Nematocida ausubeli (strain ATCC PRA-371 / ERTm2)</name>
    <name type="common">Nematode killer fungus</name>
    <dbReference type="NCBI Taxonomy" id="1913371"/>
    <lineage>
        <taxon>Eukaryota</taxon>
        <taxon>Fungi</taxon>
        <taxon>Fungi incertae sedis</taxon>
        <taxon>Microsporidia</taxon>
        <taxon>Nematocida</taxon>
    </lineage>
</organism>
<gene>
    <name evidence="1" type="ORF">NERG_02437</name>
</gene>
<name>H8ZFR6_NEMA1</name>
<accession>H8ZFR6</accession>
<reference evidence="1" key="1">
    <citation type="submission" date="2011-03" db="EMBL/GenBank/DDBJ databases">
        <title>The Genome Sequence of Nematocida sp1 strain ERTm2.</title>
        <authorList>
            <consortium name="The Broad Institute Genome Sequencing Platform"/>
            <consortium name="The Broad Institute Genome Sequencing Center for Infectious Disease"/>
            <person name="Cuomo C."/>
            <person name="Troemel E."/>
            <person name="Young S.K."/>
            <person name="Zeng Q."/>
            <person name="Gargeya S."/>
            <person name="Fitzgerald M."/>
            <person name="Haas B."/>
            <person name="Abouelleil A."/>
            <person name="Alvarado L."/>
            <person name="Arachchi H.M."/>
            <person name="Berlin A."/>
            <person name="Brown A."/>
            <person name="Chapman S.B."/>
            <person name="Chen Z."/>
            <person name="Dunbar C."/>
            <person name="Freedman E."/>
            <person name="Gearin G."/>
            <person name="Gellesch M."/>
            <person name="Goldberg J."/>
            <person name="Griggs A."/>
            <person name="Gujja S."/>
            <person name="Heilman E.R."/>
            <person name="Heiman D."/>
            <person name="Howarth C."/>
            <person name="Larson L."/>
            <person name="Lui A."/>
            <person name="MacDonald P.J.P."/>
            <person name="Mehta T."/>
            <person name="Montmayeur A."/>
            <person name="Murphy C."/>
            <person name="Neiman D."/>
            <person name="Pearson M."/>
            <person name="Priest M."/>
            <person name="Roberts A."/>
            <person name="Saif S."/>
            <person name="Shea T."/>
            <person name="Shenoy N."/>
            <person name="Sisk P."/>
            <person name="Stolte C."/>
            <person name="Sykes S."/>
            <person name="White J."/>
            <person name="Yandava C."/>
            <person name="Wortman J."/>
            <person name="Nusbaum C."/>
            <person name="Birren B."/>
        </authorList>
    </citation>
    <scope>NUCLEOTIDE SEQUENCE</scope>
    <source>
        <strain evidence="1">ERTm2</strain>
    </source>
</reference>
<dbReference type="HOGENOM" id="CLU_039804_0_0_1"/>
<evidence type="ECO:0000313" key="1">
    <source>
        <dbReference type="EMBL" id="EHY64468.1"/>
    </source>
</evidence>
<protein>
    <submittedName>
        <fullName evidence="1">Uncharacterized protein</fullName>
    </submittedName>
</protein>